<evidence type="ECO:0000313" key="1">
    <source>
        <dbReference type="EMBL" id="EAT82366.1"/>
    </source>
</evidence>
<dbReference type="GeneID" id="5977220"/>
<gene>
    <name evidence="1" type="ORF">SNOG_10031</name>
</gene>
<name>Q0UDY3_PHANO</name>
<dbReference type="InParanoid" id="Q0UDY3"/>
<evidence type="ECO:0000313" key="2">
    <source>
        <dbReference type="Proteomes" id="UP000001055"/>
    </source>
</evidence>
<dbReference type="VEuPathDB" id="FungiDB:JI435_100310"/>
<dbReference type="KEGG" id="pno:SNOG_10031"/>
<accession>Q0UDY3</accession>
<dbReference type="EMBL" id="CH445340">
    <property type="protein sequence ID" value="EAT82366.1"/>
    <property type="molecule type" value="Genomic_DNA"/>
</dbReference>
<proteinExistence type="predicted"/>
<dbReference type="AlphaFoldDB" id="Q0UDY3"/>
<dbReference type="RefSeq" id="XP_001800314.1">
    <property type="nucleotide sequence ID" value="XM_001800262.1"/>
</dbReference>
<sequence>MATFDTTTLKGKIAAGLDPHRGDEPQSVVEQLANFAKGNIAFIIRYKLRPDVAAHEVSVLALTPPSYLNSFMPIRTLLDIVVLVHLGFETVRKVVAVRVQDTENAITQLTTVVDATVRKILSAAAIWTPRNKGIVGEN</sequence>
<protein>
    <submittedName>
        <fullName evidence="1">Uncharacterized protein</fullName>
    </submittedName>
</protein>
<dbReference type="Proteomes" id="UP000001055">
    <property type="component" value="Unassembled WGS sequence"/>
</dbReference>
<organism evidence="1 2">
    <name type="scientific">Phaeosphaeria nodorum (strain SN15 / ATCC MYA-4574 / FGSC 10173)</name>
    <name type="common">Glume blotch fungus</name>
    <name type="synonym">Parastagonospora nodorum</name>
    <dbReference type="NCBI Taxonomy" id="321614"/>
    <lineage>
        <taxon>Eukaryota</taxon>
        <taxon>Fungi</taxon>
        <taxon>Dikarya</taxon>
        <taxon>Ascomycota</taxon>
        <taxon>Pezizomycotina</taxon>
        <taxon>Dothideomycetes</taxon>
        <taxon>Pleosporomycetidae</taxon>
        <taxon>Pleosporales</taxon>
        <taxon>Pleosporineae</taxon>
        <taxon>Phaeosphaeriaceae</taxon>
        <taxon>Parastagonospora</taxon>
    </lineage>
</organism>
<reference evidence="2" key="1">
    <citation type="journal article" date="2007" name="Plant Cell">
        <title>Dothideomycete-plant interactions illuminated by genome sequencing and EST analysis of the wheat pathogen Stagonospora nodorum.</title>
        <authorList>
            <person name="Hane J.K."/>
            <person name="Lowe R.G."/>
            <person name="Solomon P.S."/>
            <person name="Tan K.C."/>
            <person name="Schoch C.L."/>
            <person name="Spatafora J.W."/>
            <person name="Crous P.W."/>
            <person name="Kodira C."/>
            <person name="Birren B.W."/>
            <person name="Galagan J.E."/>
            <person name="Torriani S.F."/>
            <person name="McDonald B.A."/>
            <person name="Oliver R.P."/>
        </authorList>
    </citation>
    <scope>NUCLEOTIDE SEQUENCE [LARGE SCALE GENOMIC DNA]</scope>
    <source>
        <strain evidence="2">SN15 / ATCC MYA-4574 / FGSC 10173</strain>
    </source>
</reference>